<comment type="caution">
    <text evidence="8">The sequence shown here is derived from an EMBL/GenBank/DDBJ whole genome shotgun (WGS) entry which is preliminary data.</text>
</comment>
<keyword evidence="3 5" id="KW-0949">S-adenosyl-L-methionine</keyword>
<dbReference type="GO" id="GO:0044027">
    <property type="term" value="P:negative regulation of gene expression via chromosomal CpG island methylation"/>
    <property type="evidence" value="ECO:0007669"/>
    <property type="project" value="TreeGrafter"/>
</dbReference>
<evidence type="ECO:0000256" key="6">
    <source>
        <dbReference type="RuleBase" id="RU000416"/>
    </source>
</evidence>
<evidence type="ECO:0000256" key="1">
    <source>
        <dbReference type="ARBA" id="ARBA00022603"/>
    </source>
</evidence>
<dbReference type="InterPro" id="IPR050390">
    <property type="entry name" value="C5-Methyltransferase"/>
</dbReference>
<dbReference type="GO" id="GO:0032259">
    <property type="term" value="P:methylation"/>
    <property type="evidence" value="ECO:0007669"/>
    <property type="project" value="UniProtKB-KW"/>
</dbReference>
<dbReference type="Gene3D" id="3.40.50.150">
    <property type="entry name" value="Vaccinia Virus protein VP39"/>
    <property type="match status" value="1"/>
</dbReference>
<keyword evidence="4" id="KW-0680">Restriction system</keyword>
<protein>
    <recommendedName>
        <fullName evidence="7">Cytosine-specific methyltransferase</fullName>
        <ecNumber evidence="7">2.1.1.37</ecNumber>
    </recommendedName>
</protein>
<reference evidence="8" key="1">
    <citation type="submission" date="2020-10" db="EMBL/GenBank/DDBJ databases">
        <title>Taxonomic study of unclassified bacteria belonging to the class Ktedonobacteria.</title>
        <authorList>
            <person name="Yabe S."/>
            <person name="Wang C.M."/>
            <person name="Zheng Y."/>
            <person name="Sakai Y."/>
            <person name="Cavaletti L."/>
            <person name="Monciardini P."/>
            <person name="Donadio S."/>
        </authorList>
    </citation>
    <scope>NUCLEOTIDE SEQUENCE</scope>
    <source>
        <strain evidence="8">SOSP1-1</strain>
    </source>
</reference>
<accession>A0A8J3I057</accession>
<name>A0A8J3I057_9CHLR</name>
<dbReference type="Gene3D" id="3.90.120.10">
    <property type="entry name" value="DNA Methylase, subunit A, domain 2"/>
    <property type="match status" value="1"/>
</dbReference>
<dbReference type="InterPro" id="IPR001525">
    <property type="entry name" value="C5_MeTfrase"/>
</dbReference>
<dbReference type="Pfam" id="PF00145">
    <property type="entry name" value="DNA_methylase"/>
    <property type="match status" value="1"/>
</dbReference>
<dbReference type="AlphaFoldDB" id="A0A8J3I057"/>
<dbReference type="EC" id="2.1.1.37" evidence="7"/>
<evidence type="ECO:0000256" key="4">
    <source>
        <dbReference type="ARBA" id="ARBA00022747"/>
    </source>
</evidence>
<dbReference type="InterPro" id="IPR029063">
    <property type="entry name" value="SAM-dependent_MTases_sf"/>
</dbReference>
<keyword evidence="1 5" id="KW-0489">Methyltransferase</keyword>
<feature type="active site" evidence="5">
    <location>
        <position position="86"/>
    </location>
</feature>
<dbReference type="PANTHER" id="PTHR10629">
    <property type="entry name" value="CYTOSINE-SPECIFIC METHYLTRANSFERASE"/>
    <property type="match status" value="1"/>
</dbReference>
<dbReference type="SUPFAM" id="SSF53335">
    <property type="entry name" value="S-adenosyl-L-methionine-dependent methyltransferases"/>
    <property type="match status" value="1"/>
</dbReference>
<sequence>MSYVEHINSLLQPRKAREELVLDLFSGAGGLALGFEAAGFETLGFEMDEDCVATYSKNLFGQAEKRLLTADTDYPKVDIVIGGPPCQPFSVRGRQHGLSDTRNGFPAFIAAIKKVQPEIWMFENVRGLMYKNKSYLHEVLDQLRSLGYHVTCQLLNASHYGVPQNRERLVVVGVRENRYQLPKRSKVVRTAGEAVGDLINQEVANPRFLTPNMDKYIAIYEAASHCVTPRDLHLDRPARTLTCRNLAGSTSDMHRVKLADGRRRQLTVREATRLQSFPDWFEFVGSETSQFNQIGNAVSPLFAYELAQSFINYLDKTDVEDQTPHAPLVQLNLIE</sequence>
<dbReference type="GO" id="GO:0003677">
    <property type="term" value="F:DNA binding"/>
    <property type="evidence" value="ECO:0007669"/>
    <property type="project" value="TreeGrafter"/>
</dbReference>
<dbReference type="CDD" id="cd00315">
    <property type="entry name" value="Cyt_C5_DNA_methylase"/>
    <property type="match status" value="1"/>
</dbReference>
<keyword evidence="9" id="KW-1185">Reference proteome</keyword>
<dbReference type="PROSITE" id="PS51679">
    <property type="entry name" value="SAM_MT_C5"/>
    <property type="match status" value="1"/>
</dbReference>
<evidence type="ECO:0000256" key="7">
    <source>
        <dbReference type="RuleBase" id="RU000417"/>
    </source>
</evidence>
<comment type="catalytic activity">
    <reaction evidence="7">
        <text>a 2'-deoxycytidine in DNA + S-adenosyl-L-methionine = a 5-methyl-2'-deoxycytidine in DNA + S-adenosyl-L-homocysteine + H(+)</text>
        <dbReference type="Rhea" id="RHEA:13681"/>
        <dbReference type="Rhea" id="RHEA-COMP:11369"/>
        <dbReference type="Rhea" id="RHEA-COMP:11370"/>
        <dbReference type="ChEBI" id="CHEBI:15378"/>
        <dbReference type="ChEBI" id="CHEBI:57856"/>
        <dbReference type="ChEBI" id="CHEBI:59789"/>
        <dbReference type="ChEBI" id="CHEBI:85452"/>
        <dbReference type="ChEBI" id="CHEBI:85454"/>
        <dbReference type="EC" id="2.1.1.37"/>
    </reaction>
</comment>
<comment type="similarity">
    <text evidence="5 6">Belongs to the class I-like SAM-binding methyltransferase superfamily. C5-methyltransferase family.</text>
</comment>
<dbReference type="GO" id="GO:0009307">
    <property type="term" value="P:DNA restriction-modification system"/>
    <property type="evidence" value="ECO:0007669"/>
    <property type="project" value="UniProtKB-KW"/>
</dbReference>
<dbReference type="GO" id="GO:0003886">
    <property type="term" value="F:DNA (cytosine-5-)-methyltransferase activity"/>
    <property type="evidence" value="ECO:0007669"/>
    <property type="project" value="UniProtKB-EC"/>
</dbReference>
<evidence type="ECO:0000256" key="3">
    <source>
        <dbReference type="ARBA" id="ARBA00022691"/>
    </source>
</evidence>
<dbReference type="PROSITE" id="PS00094">
    <property type="entry name" value="C5_MTASE_1"/>
    <property type="match status" value="1"/>
</dbReference>
<dbReference type="Proteomes" id="UP000612362">
    <property type="component" value="Unassembled WGS sequence"/>
</dbReference>
<dbReference type="InterPro" id="IPR018117">
    <property type="entry name" value="C5_DNA_meth_AS"/>
</dbReference>
<dbReference type="RefSeq" id="WP_220194528.1">
    <property type="nucleotide sequence ID" value="NZ_BNJF01000001.1"/>
</dbReference>
<evidence type="ECO:0000313" key="9">
    <source>
        <dbReference type="Proteomes" id="UP000612362"/>
    </source>
</evidence>
<evidence type="ECO:0000313" key="8">
    <source>
        <dbReference type="EMBL" id="GHO45181.1"/>
    </source>
</evidence>
<gene>
    <name evidence="8" type="ORF">KSX_33440</name>
</gene>
<dbReference type="EMBL" id="BNJF01000001">
    <property type="protein sequence ID" value="GHO45181.1"/>
    <property type="molecule type" value="Genomic_DNA"/>
</dbReference>
<keyword evidence="2 5" id="KW-0808">Transferase</keyword>
<dbReference type="PANTHER" id="PTHR10629:SF52">
    <property type="entry name" value="DNA (CYTOSINE-5)-METHYLTRANSFERASE 1"/>
    <property type="match status" value="1"/>
</dbReference>
<proteinExistence type="inferred from homology"/>
<dbReference type="NCBIfam" id="TIGR00675">
    <property type="entry name" value="dcm"/>
    <property type="match status" value="1"/>
</dbReference>
<evidence type="ECO:0000256" key="2">
    <source>
        <dbReference type="ARBA" id="ARBA00022679"/>
    </source>
</evidence>
<evidence type="ECO:0000256" key="5">
    <source>
        <dbReference type="PROSITE-ProRule" id="PRU01016"/>
    </source>
</evidence>
<dbReference type="PRINTS" id="PR00105">
    <property type="entry name" value="C5METTRFRASE"/>
</dbReference>
<organism evidence="8 9">
    <name type="scientific">Ktedonospora formicarum</name>
    <dbReference type="NCBI Taxonomy" id="2778364"/>
    <lineage>
        <taxon>Bacteria</taxon>
        <taxon>Bacillati</taxon>
        <taxon>Chloroflexota</taxon>
        <taxon>Ktedonobacteria</taxon>
        <taxon>Ktedonobacterales</taxon>
        <taxon>Ktedonobacteraceae</taxon>
        <taxon>Ktedonospora</taxon>
    </lineage>
</organism>